<evidence type="ECO:0000259" key="7">
    <source>
        <dbReference type="Pfam" id="PF14322"/>
    </source>
</evidence>
<proteinExistence type="inferred from homology"/>
<dbReference type="Proteomes" id="UP000184513">
    <property type="component" value="Unassembled WGS sequence"/>
</dbReference>
<feature type="domain" description="SusD-like N-terminal" evidence="7">
    <location>
        <begin position="25"/>
        <end position="230"/>
    </location>
</feature>
<dbReference type="PROSITE" id="PS51257">
    <property type="entry name" value="PROKAR_LIPOPROTEIN"/>
    <property type="match status" value="1"/>
</dbReference>
<evidence type="ECO:0000313" key="8">
    <source>
        <dbReference type="EMBL" id="SHN27379.1"/>
    </source>
</evidence>
<protein>
    <submittedName>
        <fullName evidence="8">SusD family protein</fullName>
    </submittedName>
</protein>
<gene>
    <name evidence="8" type="ORF">SAMN04488057_115112</name>
</gene>
<dbReference type="Pfam" id="PF14322">
    <property type="entry name" value="SusD-like_3"/>
    <property type="match status" value="1"/>
</dbReference>
<keyword evidence="4" id="KW-0472">Membrane</keyword>
<evidence type="ECO:0000256" key="4">
    <source>
        <dbReference type="ARBA" id="ARBA00023136"/>
    </source>
</evidence>
<dbReference type="AlphaFoldDB" id="A0A1M7Q9K1"/>
<evidence type="ECO:0000256" key="2">
    <source>
        <dbReference type="ARBA" id="ARBA00006275"/>
    </source>
</evidence>
<dbReference type="Gene3D" id="1.25.40.390">
    <property type="match status" value="1"/>
</dbReference>
<keyword evidence="9" id="KW-1185">Reference proteome</keyword>
<dbReference type="InterPro" id="IPR012944">
    <property type="entry name" value="SusD_RagB_dom"/>
</dbReference>
<dbReference type="CDD" id="cd08977">
    <property type="entry name" value="SusD"/>
    <property type="match status" value="1"/>
</dbReference>
<evidence type="ECO:0000313" key="9">
    <source>
        <dbReference type="Proteomes" id="UP000184513"/>
    </source>
</evidence>
<dbReference type="Pfam" id="PF07980">
    <property type="entry name" value="SusD_RagB"/>
    <property type="match status" value="1"/>
</dbReference>
<dbReference type="OrthoDB" id="621570at2"/>
<evidence type="ECO:0000256" key="5">
    <source>
        <dbReference type="ARBA" id="ARBA00023237"/>
    </source>
</evidence>
<evidence type="ECO:0000256" key="1">
    <source>
        <dbReference type="ARBA" id="ARBA00004442"/>
    </source>
</evidence>
<accession>A0A1M7Q9K1</accession>
<dbReference type="InterPro" id="IPR011990">
    <property type="entry name" value="TPR-like_helical_dom_sf"/>
</dbReference>
<dbReference type="SUPFAM" id="SSF48452">
    <property type="entry name" value="TPR-like"/>
    <property type="match status" value="1"/>
</dbReference>
<dbReference type="STRING" id="388280.SAMN04488057_115112"/>
<feature type="domain" description="RagB/SusD" evidence="6">
    <location>
        <begin position="341"/>
        <end position="457"/>
    </location>
</feature>
<dbReference type="GO" id="GO:0009279">
    <property type="term" value="C:cell outer membrane"/>
    <property type="evidence" value="ECO:0007669"/>
    <property type="project" value="UniProtKB-SubCell"/>
</dbReference>
<keyword evidence="3" id="KW-0732">Signal</keyword>
<dbReference type="RefSeq" id="WP_073096977.1">
    <property type="nucleotide sequence ID" value="NZ_FRCY01000015.1"/>
</dbReference>
<comment type="similarity">
    <text evidence="2">Belongs to the SusD family.</text>
</comment>
<keyword evidence="5" id="KW-0998">Cell outer membrane</keyword>
<evidence type="ECO:0000259" key="6">
    <source>
        <dbReference type="Pfam" id="PF07980"/>
    </source>
</evidence>
<name>A0A1M7Q9K1_9BACT</name>
<evidence type="ECO:0000256" key="3">
    <source>
        <dbReference type="ARBA" id="ARBA00022729"/>
    </source>
</evidence>
<dbReference type="EMBL" id="FRCY01000015">
    <property type="protein sequence ID" value="SHN27379.1"/>
    <property type="molecule type" value="Genomic_DNA"/>
</dbReference>
<reference evidence="8 9" key="1">
    <citation type="submission" date="2016-11" db="EMBL/GenBank/DDBJ databases">
        <authorList>
            <person name="Jaros S."/>
            <person name="Januszkiewicz K."/>
            <person name="Wedrychowicz H."/>
        </authorList>
    </citation>
    <scope>NUCLEOTIDE SEQUENCE [LARGE SCALE GENOMIC DNA]</scope>
    <source>
        <strain evidence="8 9">CGMCC 1.6102</strain>
    </source>
</reference>
<organism evidence="8 9">
    <name type="scientific">Cyclobacterium lianum</name>
    <dbReference type="NCBI Taxonomy" id="388280"/>
    <lineage>
        <taxon>Bacteria</taxon>
        <taxon>Pseudomonadati</taxon>
        <taxon>Bacteroidota</taxon>
        <taxon>Cytophagia</taxon>
        <taxon>Cytophagales</taxon>
        <taxon>Cyclobacteriaceae</taxon>
        <taxon>Cyclobacterium</taxon>
    </lineage>
</organism>
<comment type="subcellular location">
    <subcellularLocation>
        <location evidence="1">Cell outer membrane</location>
    </subcellularLocation>
</comment>
<sequence length="459" mass="51914">MKLNNIQLSLILSAFVSLFSCEGQLDLQPAQSVDQDIALNSDANIKRVLIGAYANMRNEDFWGGRTILYAEMLGANNEIRWEGTFNQPREVYNKSIFTNNTFITNTWLTAYSAINVVNNILDVIDLVDEADRDRVRGEALFIRGAIYFELAKLYGMPYAAGNTDTNLAVPLVLNPTREVTSADQVPRNTVGEVYQQVLEDLETAESLLPESNGFFARNYVASALLSRVYLQMQRFADARDAANRSITVATENGKSLIDDYMSAFNNSADTQEDLFAIQVNPQDPDNSMHLFYSTPDFGGRDGDVTILANHIEQYEEGDERLEQFVERAGEIRTDKWRDQFRNVKVIRLAEMYLTRAEANFRVGTSVGATPLEDINRIRNRVNLPAKSSISLEEILLERKLELAHEGHFIHDTKRTRGEIQDNNNEELQYGFDDPRMVLPVPQREMDANPELVQNPGYGG</sequence>
<dbReference type="InterPro" id="IPR033985">
    <property type="entry name" value="SusD-like_N"/>
</dbReference>